<evidence type="ECO:0000313" key="3">
    <source>
        <dbReference type="Proteomes" id="UP000271974"/>
    </source>
</evidence>
<keyword evidence="1" id="KW-0812">Transmembrane</keyword>
<keyword evidence="1" id="KW-1133">Transmembrane helix</keyword>
<evidence type="ECO:0000313" key="2">
    <source>
        <dbReference type="EMBL" id="RUS87785.1"/>
    </source>
</evidence>
<accession>A0A433U1W5</accession>
<proteinExistence type="predicted"/>
<name>A0A433U1W5_ELYCH</name>
<dbReference type="AlphaFoldDB" id="A0A433U1W5"/>
<feature type="transmembrane region" description="Helical" evidence="1">
    <location>
        <begin position="6"/>
        <end position="31"/>
    </location>
</feature>
<comment type="caution">
    <text evidence="2">The sequence shown here is derived from an EMBL/GenBank/DDBJ whole genome shotgun (WGS) entry which is preliminary data.</text>
</comment>
<dbReference type="Proteomes" id="UP000271974">
    <property type="component" value="Unassembled WGS sequence"/>
</dbReference>
<protein>
    <submittedName>
        <fullName evidence="2">Uncharacterized protein</fullName>
    </submittedName>
</protein>
<feature type="non-terminal residue" evidence="2">
    <location>
        <position position="236"/>
    </location>
</feature>
<reference evidence="2 3" key="1">
    <citation type="submission" date="2019-01" db="EMBL/GenBank/DDBJ databases">
        <title>A draft genome assembly of the solar-powered sea slug Elysia chlorotica.</title>
        <authorList>
            <person name="Cai H."/>
            <person name="Li Q."/>
            <person name="Fang X."/>
            <person name="Li J."/>
            <person name="Curtis N.E."/>
            <person name="Altenburger A."/>
            <person name="Shibata T."/>
            <person name="Feng M."/>
            <person name="Maeda T."/>
            <person name="Schwartz J.A."/>
            <person name="Shigenobu S."/>
            <person name="Lundholm N."/>
            <person name="Nishiyama T."/>
            <person name="Yang H."/>
            <person name="Hasebe M."/>
            <person name="Li S."/>
            <person name="Pierce S.K."/>
            <person name="Wang J."/>
        </authorList>
    </citation>
    <scope>NUCLEOTIDE SEQUENCE [LARGE SCALE GENOMIC DNA]</scope>
    <source>
        <strain evidence="2">EC2010</strain>
        <tissue evidence="2">Whole organism of an adult</tissue>
    </source>
</reference>
<sequence length="236" mass="26664">MTFEQWSLGIIPGLWTFGLGLIIAVLSGFIIERNSKNRYLCSNLLLKYLEKLGYVSLITHKEQKPMEKTQEYVKRQETCVSPYVTHNRREPPQFSTHLHNAPSIMSLDSMVDSELTLLTPDLDLVPDNVGPNRNANFSSNDTQPSVDSQVSYDQDFFGKPDRRLKFCSEKSATPTYAYDGNKDFHGHGNAYVCSLSRTGTAMDSELHQTVRADQVISSVPYAGTNPYINREVFIDL</sequence>
<keyword evidence="1" id="KW-0472">Membrane</keyword>
<evidence type="ECO:0000256" key="1">
    <source>
        <dbReference type="SAM" id="Phobius"/>
    </source>
</evidence>
<organism evidence="2 3">
    <name type="scientific">Elysia chlorotica</name>
    <name type="common">Eastern emerald elysia</name>
    <name type="synonym">Sea slug</name>
    <dbReference type="NCBI Taxonomy" id="188477"/>
    <lineage>
        <taxon>Eukaryota</taxon>
        <taxon>Metazoa</taxon>
        <taxon>Spiralia</taxon>
        <taxon>Lophotrochozoa</taxon>
        <taxon>Mollusca</taxon>
        <taxon>Gastropoda</taxon>
        <taxon>Heterobranchia</taxon>
        <taxon>Euthyneura</taxon>
        <taxon>Panpulmonata</taxon>
        <taxon>Sacoglossa</taxon>
        <taxon>Placobranchoidea</taxon>
        <taxon>Plakobranchidae</taxon>
        <taxon>Elysia</taxon>
    </lineage>
</organism>
<keyword evidence="3" id="KW-1185">Reference proteome</keyword>
<dbReference type="EMBL" id="RQTK01000101">
    <property type="protein sequence ID" value="RUS87785.1"/>
    <property type="molecule type" value="Genomic_DNA"/>
</dbReference>
<gene>
    <name evidence="2" type="ORF">EGW08_004450</name>
</gene>